<sequence length="341" mass="36945">MPDAAVLNVAKVENRTAGTSNRQFRPANRQGGTNFDNRQKNKPRSHCDYCDRDGHFRATCYKLHCFPHKQVESPAHQANQSISLPKSDVTSMVTAPMITQDQYSKLLSMLSLGSLNSNANLAGGAQSSIGGGNKELRLVSQNGKLADVGRDLTERRFRLDSGAASKKTDMEGVRNGKERLGIDLPTESLGVDVDKSRDMGKVEIDVSLMSSGDVANSNFFKFSSQRKEEWVAGKKRAQVVDPKVGLGNSGGPNSDMWANGSFLQSGSREVTNFSSVHCGPNVKGVAFGPDKVKETNEGVASKIHQPGRWRRVDHGEAVYSDSSGKGSSVGKRSSCDQAFYQ</sequence>
<evidence type="ECO:0000313" key="3">
    <source>
        <dbReference type="Proteomes" id="UP001168877"/>
    </source>
</evidence>
<name>A0AA39VUQ4_ACESA</name>
<evidence type="ECO:0000256" key="1">
    <source>
        <dbReference type="SAM" id="MobiDB-lite"/>
    </source>
</evidence>
<feature type="region of interest" description="Disordered" evidence="1">
    <location>
        <begin position="14"/>
        <end position="44"/>
    </location>
</feature>
<feature type="compositionally biased region" description="Low complexity" evidence="1">
    <location>
        <begin position="320"/>
        <end position="332"/>
    </location>
</feature>
<gene>
    <name evidence="2" type="ORF">LWI29_008033</name>
</gene>
<dbReference type="EMBL" id="JAUESC010000003">
    <property type="protein sequence ID" value="KAK0599724.1"/>
    <property type="molecule type" value="Genomic_DNA"/>
</dbReference>
<comment type="caution">
    <text evidence="2">The sequence shown here is derived from an EMBL/GenBank/DDBJ whole genome shotgun (WGS) entry which is preliminary data.</text>
</comment>
<protein>
    <submittedName>
        <fullName evidence="2">Uncharacterized protein</fullName>
    </submittedName>
</protein>
<feature type="region of interest" description="Disordered" evidence="1">
    <location>
        <begin position="298"/>
        <end position="341"/>
    </location>
</feature>
<dbReference type="AlphaFoldDB" id="A0AA39VUQ4"/>
<organism evidence="2 3">
    <name type="scientific">Acer saccharum</name>
    <name type="common">Sugar maple</name>
    <dbReference type="NCBI Taxonomy" id="4024"/>
    <lineage>
        <taxon>Eukaryota</taxon>
        <taxon>Viridiplantae</taxon>
        <taxon>Streptophyta</taxon>
        <taxon>Embryophyta</taxon>
        <taxon>Tracheophyta</taxon>
        <taxon>Spermatophyta</taxon>
        <taxon>Magnoliopsida</taxon>
        <taxon>eudicotyledons</taxon>
        <taxon>Gunneridae</taxon>
        <taxon>Pentapetalae</taxon>
        <taxon>rosids</taxon>
        <taxon>malvids</taxon>
        <taxon>Sapindales</taxon>
        <taxon>Sapindaceae</taxon>
        <taxon>Hippocastanoideae</taxon>
        <taxon>Acereae</taxon>
        <taxon>Acer</taxon>
    </lineage>
</organism>
<reference evidence="2" key="2">
    <citation type="submission" date="2023-06" db="EMBL/GenBank/DDBJ databases">
        <authorList>
            <person name="Swenson N.G."/>
            <person name="Wegrzyn J.L."/>
            <person name="Mcevoy S.L."/>
        </authorList>
    </citation>
    <scope>NUCLEOTIDE SEQUENCE</scope>
    <source>
        <strain evidence="2">NS2018</strain>
        <tissue evidence="2">Leaf</tissue>
    </source>
</reference>
<evidence type="ECO:0000313" key="2">
    <source>
        <dbReference type="EMBL" id="KAK0599724.1"/>
    </source>
</evidence>
<accession>A0AA39VUQ4</accession>
<keyword evidence="3" id="KW-1185">Reference proteome</keyword>
<proteinExistence type="predicted"/>
<reference evidence="2" key="1">
    <citation type="journal article" date="2022" name="Plant J.">
        <title>Strategies of tolerance reflected in two North American maple genomes.</title>
        <authorList>
            <person name="McEvoy S.L."/>
            <person name="Sezen U.U."/>
            <person name="Trouern-Trend A."/>
            <person name="McMahon S.M."/>
            <person name="Schaberg P.G."/>
            <person name="Yang J."/>
            <person name="Wegrzyn J.L."/>
            <person name="Swenson N.G."/>
        </authorList>
    </citation>
    <scope>NUCLEOTIDE SEQUENCE</scope>
    <source>
        <strain evidence="2">NS2018</strain>
    </source>
</reference>
<dbReference type="Proteomes" id="UP001168877">
    <property type="component" value="Unassembled WGS sequence"/>
</dbReference>